<dbReference type="PROSITE" id="PS00409">
    <property type="entry name" value="PROKAR_NTER_METHYL"/>
    <property type="match status" value="1"/>
</dbReference>
<reference evidence="2 3" key="2">
    <citation type="journal article" date="2008" name="Science">
        <title>Environmental genomics reveals a single-species ecosystem deep within Earth.</title>
        <authorList>
            <person name="Chivian D."/>
            <person name="Brodie E.L."/>
            <person name="Alm E.J."/>
            <person name="Culley D.E."/>
            <person name="Dehal P.S."/>
            <person name="Desantis T.Z."/>
            <person name="Gihring T.M."/>
            <person name="Lapidus A."/>
            <person name="Lin L.H."/>
            <person name="Lowry S.R."/>
            <person name="Moser D.P."/>
            <person name="Richardson P.M."/>
            <person name="Southam G."/>
            <person name="Wanger G."/>
            <person name="Pratt L.M."/>
            <person name="Andersen G.L."/>
            <person name="Hazen T.C."/>
            <person name="Brockman F.J."/>
            <person name="Arkin A.P."/>
            <person name="Onstott T.C."/>
        </authorList>
    </citation>
    <scope>NUCLEOTIDE SEQUENCE [LARGE SCALE GENOMIC DNA]</scope>
    <source>
        <strain evidence="2 3">MP104C</strain>
    </source>
</reference>
<dbReference type="KEGG" id="dau:Daud_0996"/>
<dbReference type="AlphaFoldDB" id="B1I3A6"/>
<protein>
    <recommendedName>
        <fullName evidence="4">Prepilin-type N-terminal cleavage/methylation domain-containing protein</fullName>
    </recommendedName>
</protein>
<evidence type="ECO:0008006" key="4">
    <source>
        <dbReference type="Google" id="ProtNLM"/>
    </source>
</evidence>
<dbReference type="HOGENOM" id="CLU_1382155_0_0_9"/>
<dbReference type="STRING" id="477974.Daud_0996"/>
<feature type="transmembrane region" description="Helical" evidence="1">
    <location>
        <begin position="21"/>
        <end position="44"/>
    </location>
</feature>
<keyword evidence="1" id="KW-1133">Transmembrane helix</keyword>
<dbReference type="Proteomes" id="UP000008544">
    <property type="component" value="Chromosome"/>
</dbReference>
<evidence type="ECO:0000256" key="1">
    <source>
        <dbReference type="SAM" id="Phobius"/>
    </source>
</evidence>
<dbReference type="eggNOG" id="COG4966">
    <property type="taxonomic scope" value="Bacteria"/>
</dbReference>
<dbReference type="EMBL" id="CP000860">
    <property type="protein sequence ID" value="ACA59508.1"/>
    <property type="molecule type" value="Genomic_DNA"/>
</dbReference>
<evidence type="ECO:0000313" key="3">
    <source>
        <dbReference type="Proteomes" id="UP000008544"/>
    </source>
</evidence>
<organism evidence="2 3">
    <name type="scientific">Desulforudis audaxviator (strain MP104C)</name>
    <dbReference type="NCBI Taxonomy" id="477974"/>
    <lineage>
        <taxon>Bacteria</taxon>
        <taxon>Bacillati</taxon>
        <taxon>Bacillota</taxon>
        <taxon>Clostridia</taxon>
        <taxon>Thermoanaerobacterales</taxon>
        <taxon>Candidatus Desulforudaceae</taxon>
        <taxon>Candidatus Desulforudis</taxon>
    </lineage>
</organism>
<keyword evidence="3" id="KW-1185">Reference proteome</keyword>
<proteinExistence type="predicted"/>
<evidence type="ECO:0000313" key="2">
    <source>
        <dbReference type="EMBL" id="ACA59508.1"/>
    </source>
</evidence>
<reference evidence="3" key="1">
    <citation type="submission" date="2007-10" db="EMBL/GenBank/DDBJ databases">
        <title>Complete sequence of chromosome of Desulforudis audaxviator MP104C.</title>
        <authorList>
            <person name="Copeland A."/>
            <person name="Lucas S."/>
            <person name="Lapidus A."/>
            <person name="Barry K."/>
            <person name="Glavina del Rio T."/>
            <person name="Dalin E."/>
            <person name="Tice H."/>
            <person name="Bruce D."/>
            <person name="Pitluck S."/>
            <person name="Lowry S.R."/>
            <person name="Larimer F."/>
            <person name="Land M.L."/>
            <person name="Hauser L."/>
            <person name="Kyrpides N."/>
            <person name="Ivanova N.N."/>
            <person name="Richardson P."/>
        </authorList>
    </citation>
    <scope>NUCLEOTIDE SEQUENCE [LARGE SCALE GENOMIC DNA]</scope>
    <source>
        <strain evidence="3">MP104C</strain>
    </source>
</reference>
<keyword evidence="1" id="KW-0472">Membrane</keyword>
<dbReference type="InterPro" id="IPR012902">
    <property type="entry name" value="N_methyl_site"/>
</dbReference>
<name>B1I3A6_DESAP</name>
<sequence>MTFRAGRPPAGRRFLACERGLTLVEAVVAALLMTLVMVAVLGLYGRAVVYWKRSEAVADLEDHLRVSLNTLGSDLRNARTLNWLTGPPTRIQPGVAATDLFELVVPKRTVPWETETIRYSWAATGTGDTRNVLRRKVGSAVPQPIAHHITGIEVDMDAGNGLEARGLVLVTLRAEKEYRGQPVAAEVTGRFQIRVVD</sequence>
<accession>B1I3A6</accession>
<gene>
    <name evidence="2" type="ordered locus">Daud_0996</name>
</gene>
<keyword evidence="1" id="KW-0812">Transmembrane</keyword>